<name>A0AAV2II92_LYMST</name>
<feature type="compositionally biased region" description="Basic residues" evidence="1">
    <location>
        <begin position="24"/>
        <end position="37"/>
    </location>
</feature>
<dbReference type="Proteomes" id="UP001497497">
    <property type="component" value="Unassembled WGS sequence"/>
</dbReference>
<feature type="compositionally biased region" description="Low complexity" evidence="1">
    <location>
        <begin position="55"/>
        <end position="68"/>
    </location>
</feature>
<comment type="caution">
    <text evidence="2">The sequence shown here is derived from an EMBL/GenBank/DDBJ whole genome shotgun (WGS) entry which is preliminary data.</text>
</comment>
<feature type="region of interest" description="Disordered" evidence="1">
    <location>
        <begin position="149"/>
        <end position="169"/>
    </location>
</feature>
<dbReference type="EMBL" id="CAXITT010000639">
    <property type="protein sequence ID" value="CAL1544718.1"/>
    <property type="molecule type" value="Genomic_DNA"/>
</dbReference>
<sequence>STAPEFIPKRKKIAVKSSAAGSKPKTKSKSPKAKKLGKSPNLKVSNKSKTQPLKNTQTSTSQNNNTNSVDHDHSDDDSNDFEVTSSGSCRRPVKKTNPTNSVDHDNRDDDSNDFEGTSSGSFRKPVKKSKTIGSPPLLRISRSLFNANKSSDHIQNNNDEDKVANHSSIEQEEGQVLIKSMRNGIHTAVQTDQPEATIVCEPGIQTESEVITRTISTFHHNVHKLIGKILPEMDIGDVCDIESMVLNMIREDTPEDSEEDISENFLHL</sequence>
<evidence type="ECO:0000313" key="2">
    <source>
        <dbReference type="EMBL" id="CAL1544718.1"/>
    </source>
</evidence>
<dbReference type="AlphaFoldDB" id="A0AAV2II92"/>
<protein>
    <submittedName>
        <fullName evidence="2">Uncharacterized protein</fullName>
    </submittedName>
</protein>
<feature type="region of interest" description="Disordered" evidence="1">
    <location>
        <begin position="1"/>
        <end position="135"/>
    </location>
</feature>
<feature type="non-terminal residue" evidence="2">
    <location>
        <position position="1"/>
    </location>
</feature>
<keyword evidence="3" id="KW-1185">Reference proteome</keyword>
<feature type="compositionally biased region" description="Polar residues" evidence="1">
    <location>
        <begin position="42"/>
        <end position="54"/>
    </location>
</feature>
<evidence type="ECO:0000313" key="3">
    <source>
        <dbReference type="Proteomes" id="UP001497497"/>
    </source>
</evidence>
<reference evidence="2 3" key="1">
    <citation type="submission" date="2024-04" db="EMBL/GenBank/DDBJ databases">
        <authorList>
            <consortium name="Genoscope - CEA"/>
            <person name="William W."/>
        </authorList>
    </citation>
    <scope>NUCLEOTIDE SEQUENCE [LARGE SCALE GENOMIC DNA]</scope>
</reference>
<gene>
    <name evidence="2" type="ORF">GSLYS_00018201001</name>
</gene>
<proteinExistence type="predicted"/>
<evidence type="ECO:0000256" key="1">
    <source>
        <dbReference type="SAM" id="MobiDB-lite"/>
    </source>
</evidence>
<accession>A0AAV2II92</accession>
<organism evidence="2 3">
    <name type="scientific">Lymnaea stagnalis</name>
    <name type="common">Great pond snail</name>
    <name type="synonym">Helix stagnalis</name>
    <dbReference type="NCBI Taxonomy" id="6523"/>
    <lineage>
        <taxon>Eukaryota</taxon>
        <taxon>Metazoa</taxon>
        <taxon>Spiralia</taxon>
        <taxon>Lophotrochozoa</taxon>
        <taxon>Mollusca</taxon>
        <taxon>Gastropoda</taxon>
        <taxon>Heterobranchia</taxon>
        <taxon>Euthyneura</taxon>
        <taxon>Panpulmonata</taxon>
        <taxon>Hygrophila</taxon>
        <taxon>Lymnaeoidea</taxon>
        <taxon>Lymnaeidae</taxon>
        <taxon>Lymnaea</taxon>
    </lineage>
</organism>